<dbReference type="EMBL" id="VKDB01000004">
    <property type="protein sequence ID" value="TSA86685.1"/>
    <property type="molecule type" value="Genomic_DNA"/>
</dbReference>
<dbReference type="Pfam" id="PF13487">
    <property type="entry name" value="HD_5"/>
    <property type="match status" value="1"/>
</dbReference>
<dbReference type="PROSITE" id="PS51832">
    <property type="entry name" value="HD_GYP"/>
    <property type="match status" value="1"/>
</dbReference>
<accession>A0A553V2J4</accession>
<dbReference type="InterPro" id="IPR003018">
    <property type="entry name" value="GAF"/>
</dbReference>
<dbReference type="SUPFAM" id="SSF55781">
    <property type="entry name" value="GAF domain-like"/>
    <property type="match status" value="2"/>
</dbReference>
<gene>
    <name evidence="3" type="ORF">FNU79_05645</name>
</gene>
<dbReference type="SUPFAM" id="SSF109604">
    <property type="entry name" value="HD-domain/PDEase-like"/>
    <property type="match status" value="1"/>
</dbReference>
<dbReference type="NCBIfam" id="TIGR00277">
    <property type="entry name" value="HDIG"/>
    <property type="match status" value="1"/>
</dbReference>
<protein>
    <submittedName>
        <fullName evidence="3">HD domain-containing protein</fullName>
    </submittedName>
</protein>
<dbReference type="PANTHER" id="PTHR45228">
    <property type="entry name" value="CYCLIC DI-GMP PHOSPHODIESTERASE TM_0186-RELATED"/>
    <property type="match status" value="1"/>
</dbReference>
<proteinExistence type="predicted"/>
<sequence>MSGIQRCWSGFGGKVAPAQDELHFLGGETNHLFVFRSTLPSELTCLHNEKPVRWHTYTEANASPLFLLLCGPTALPDTAREADLKSTLVKSAAPNRHRSSGPHRPKPGVEAQTVVLLAQSSEDVFRRCVSLALQITRATTSMVLLYRPGLDVLEVVAASGHLAEEATGRQLRRGEALGWRVFDSGEVQSVERAQDIAEAYFVSGRAQPGMYLGVPLLDPEGQVLGVLSADTTDSPERLDAADAQALLLLGQAAGVAYSRWLALEHAQVTARQFERLATLTPELDRLTRPEEIARLALQALIEVSGFTSGAVFGIDSQGQATLTVLEGEEYEGPPSAAQLREPHPPAGLVAEVLRTGSPQLVPDYMSWSGARVHSIYTAAAAPLRSRGQVVGVIGLMHTRHRHEAPGEIMTLLGMVAARIDQALERASGLEYLHQTREAALRALGRVLEGRDGDTFGHTDRVTTLALQLGEALGRSPEDLQHLRWGAYLHDIGKVAVGDDVLRKPGELTAAERRLMQRHVVVGDDMLRDEVFVPRAVREVVRHHHERWDGSGYPDRLAGEAIPLLARIFSVVDVYDALVSERPYKRAWPQSEALAELERCAGSQFDPQIVEVFVNLEKACSVLL</sequence>
<evidence type="ECO:0000313" key="4">
    <source>
        <dbReference type="Proteomes" id="UP000316092"/>
    </source>
</evidence>
<dbReference type="Gene3D" id="3.30.450.40">
    <property type="match status" value="2"/>
</dbReference>
<name>A0A553V2J4_9DEIO</name>
<comment type="caution">
    <text evidence="3">The sequence shown here is derived from an EMBL/GenBank/DDBJ whole genome shotgun (WGS) entry which is preliminary data.</text>
</comment>
<feature type="domain" description="HD-GYP" evidence="2">
    <location>
        <begin position="432"/>
        <end position="623"/>
    </location>
</feature>
<dbReference type="Proteomes" id="UP000316092">
    <property type="component" value="Unassembled WGS sequence"/>
</dbReference>
<dbReference type="Pfam" id="PF13185">
    <property type="entry name" value="GAF_2"/>
    <property type="match status" value="2"/>
</dbReference>
<dbReference type="Gene3D" id="1.10.3210.10">
    <property type="entry name" value="Hypothetical protein af1432"/>
    <property type="match status" value="1"/>
</dbReference>
<dbReference type="InterPro" id="IPR052020">
    <property type="entry name" value="Cyclic_di-GMP/3'3'-cGAMP_PDE"/>
</dbReference>
<evidence type="ECO:0000259" key="2">
    <source>
        <dbReference type="PROSITE" id="PS51832"/>
    </source>
</evidence>
<feature type="compositionally biased region" description="Basic residues" evidence="1">
    <location>
        <begin position="95"/>
        <end position="106"/>
    </location>
</feature>
<dbReference type="InterPro" id="IPR037522">
    <property type="entry name" value="HD_GYP_dom"/>
</dbReference>
<dbReference type="PANTHER" id="PTHR45228:SF8">
    <property type="entry name" value="TWO-COMPONENT RESPONSE REGULATOR-RELATED"/>
    <property type="match status" value="1"/>
</dbReference>
<dbReference type="SMART" id="SM00471">
    <property type="entry name" value="HDc"/>
    <property type="match status" value="1"/>
</dbReference>
<dbReference type="InterPro" id="IPR029016">
    <property type="entry name" value="GAF-like_dom_sf"/>
</dbReference>
<dbReference type="InterPro" id="IPR006675">
    <property type="entry name" value="HDIG_dom"/>
</dbReference>
<dbReference type="CDD" id="cd00077">
    <property type="entry name" value="HDc"/>
    <property type="match status" value="1"/>
</dbReference>
<organism evidence="3 4">
    <name type="scientific">Deinococcus detaillensis</name>
    <dbReference type="NCBI Taxonomy" id="2592048"/>
    <lineage>
        <taxon>Bacteria</taxon>
        <taxon>Thermotogati</taxon>
        <taxon>Deinococcota</taxon>
        <taxon>Deinococci</taxon>
        <taxon>Deinococcales</taxon>
        <taxon>Deinococcaceae</taxon>
        <taxon>Deinococcus</taxon>
    </lineage>
</organism>
<feature type="region of interest" description="Disordered" evidence="1">
    <location>
        <begin position="88"/>
        <end position="108"/>
    </location>
</feature>
<evidence type="ECO:0000256" key="1">
    <source>
        <dbReference type="SAM" id="MobiDB-lite"/>
    </source>
</evidence>
<evidence type="ECO:0000313" key="3">
    <source>
        <dbReference type="EMBL" id="TSA86685.1"/>
    </source>
</evidence>
<dbReference type="SMART" id="SM00065">
    <property type="entry name" value="GAF"/>
    <property type="match status" value="2"/>
</dbReference>
<reference evidence="3 4" key="1">
    <citation type="submission" date="2019-07" db="EMBL/GenBank/DDBJ databases">
        <title>Deinococcus detaillus sp. nov., isolated from humus soil in Antarctica.</title>
        <authorList>
            <person name="Zhang K."/>
        </authorList>
    </citation>
    <scope>NUCLEOTIDE SEQUENCE [LARGE SCALE GENOMIC DNA]</scope>
    <source>
        <strain evidence="3 4">H1</strain>
    </source>
</reference>
<dbReference type="InterPro" id="IPR003607">
    <property type="entry name" value="HD/PDEase_dom"/>
</dbReference>
<keyword evidence="4" id="KW-1185">Reference proteome</keyword>
<dbReference type="OrthoDB" id="9759601at2"/>
<dbReference type="AlphaFoldDB" id="A0A553V2J4"/>